<evidence type="ECO:0000313" key="3">
    <source>
        <dbReference type="EMBL" id="THG12659.1"/>
    </source>
</evidence>
<organism evidence="3 4">
    <name type="scientific">Camellia sinensis var. sinensis</name>
    <name type="common">China tea</name>
    <dbReference type="NCBI Taxonomy" id="542762"/>
    <lineage>
        <taxon>Eukaryota</taxon>
        <taxon>Viridiplantae</taxon>
        <taxon>Streptophyta</taxon>
        <taxon>Embryophyta</taxon>
        <taxon>Tracheophyta</taxon>
        <taxon>Spermatophyta</taxon>
        <taxon>Magnoliopsida</taxon>
        <taxon>eudicotyledons</taxon>
        <taxon>Gunneridae</taxon>
        <taxon>Pentapetalae</taxon>
        <taxon>asterids</taxon>
        <taxon>Ericales</taxon>
        <taxon>Theaceae</taxon>
        <taxon>Camellia</taxon>
    </lineage>
</organism>
<dbReference type="STRING" id="542762.A0A4S4E956"/>
<dbReference type="PANTHER" id="PTHR11956">
    <property type="entry name" value="ARGINYL-TRNA SYNTHETASE"/>
    <property type="match status" value="1"/>
</dbReference>
<reference evidence="3 4" key="1">
    <citation type="journal article" date="2018" name="Proc. Natl. Acad. Sci. U.S.A.">
        <title>Draft genome sequence of Camellia sinensis var. sinensis provides insights into the evolution of the tea genome and tea quality.</title>
        <authorList>
            <person name="Wei C."/>
            <person name="Yang H."/>
            <person name="Wang S."/>
            <person name="Zhao J."/>
            <person name="Liu C."/>
            <person name="Gao L."/>
            <person name="Xia E."/>
            <person name="Lu Y."/>
            <person name="Tai Y."/>
            <person name="She G."/>
            <person name="Sun J."/>
            <person name="Cao H."/>
            <person name="Tong W."/>
            <person name="Gao Q."/>
            <person name="Li Y."/>
            <person name="Deng W."/>
            <person name="Jiang X."/>
            <person name="Wang W."/>
            <person name="Chen Q."/>
            <person name="Zhang S."/>
            <person name="Li H."/>
            <person name="Wu J."/>
            <person name="Wang P."/>
            <person name="Li P."/>
            <person name="Shi C."/>
            <person name="Zheng F."/>
            <person name="Jian J."/>
            <person name="Huang B."/>
            <person name="Shan D."/>
            <person name="Shi M."/>
            <person name="Fang C."/>
            <person name="Yue Y."/>
            <person name="Li F."/>
            <person name="Li D."/>
            <person name="Wei S."/>
            <person name="Han B."/>
            <person name="Jiang C."/>
            <person name="Yin Y."/>
            <person name="Xia T."/>
            <person name="Zhang Z."/>
            <person name="Bennetzen J.L."/>
            <person name="Zhao S."/>
            <person name="Wan X."/>
        </authorList>
    </citation>
    <scope>NUCLEOTIDE SEQUENCE [LARGE SCALE GENOMIC DNA]</scope>
    <source>
        <strain evidence="4">cv. Shuchazao</strain>
        <tissue evidence="3">Leaf</tissue>
    </source>
</reference>
<dbReference type="GO" id="GO:0005524">
    <property type="term" value="F:ATP binding"/>
    <property type="evidence" value="ECO:0007669"/>
    <property type="project" value="UniProtKB-KW"/>
</dbReference>
<dbReference type="SUPFAM" id="SSF52374">
    <property type="entry name" value="Nucleotidylyl transferase"/>
    <property type="match status" value="1"/>
</dbReference>
<dbReference type="Gene3D" id="3.30.1360.70">
    <property type="entry name" value="Arginyl tRNA synthetase N-terminal domain"/>
    <property type="match status" value="1"/>
</dbReference>
<keyword evidence="4" id="KW-1185">Reference proteome</keyword>
<evidence type="ECO:0000256" key="1">
    <source>
        <dbReference type="RuleBase" id="RU363038"/>
    </source>
</evidence>
<gene>
    <name evidence="3" type="ORF">TEA_029232</name>
</gene>
<dbReference type="PANTHER" id="PTHR11956:SF5">
    <property type="entry name" value="ARGININE--TRNA LIGASE, CYTOPLASMIC"/>
    <property type="match status" value="1"/>
</dbReference>
<keyword evidence="1" id="KW-0648">Protein biosynthesis</keyword>
<evidence type="ECO:0000259" key="2">
    <source>
        <dbReference type="Pfam" id="PF00750"/>
    </source>
</evidence>
<dbReference type="SUPFAM" id="SSF55190">
    <property type="entry name" value="Arginyl-tRNA synthetase (ArgRS), N-terminal 'additional' domain"/>
    <property type="match status" value="1"/>
</dbReference>
<dbReference type="InterPro" id="IPR036695">
    <property type="entry name" value="Arg-tRNA-synth_N_sf"/>
</dbReference>
<feature type="domain" description="Arginyl-tRNA synthetase catalytic core" evidence="2">
    <location>
        <begin position="220"/>
        <end position="304"/>
    </location>
</feature>
<name>A0A4S4E956_CAMSN</name>
<dbReference type="Pfam" id="PF00750">
    <property type="entry name" value="tRNA-synt_1d"/>
    <property type="match status" value="2"/>
</dbReference>
<dbReference type="PRINTS" id="PR01038">
    <property type="entry name" value="TRNASYNTHARG"/>
</dbReference>
<keyword evidence="1" id="KW-0436">Ligase</keyword>
<evidence type="ECO:0000313" key="4">
    <source>
        <dbReference type="Proteomes" id="UP000306102"/>
    </source>
</evidence>
<dbReference type="Proteomes" id="UP000306102">
    <property type="component" value="Unassembled WGS sequence"/>
</dbReference>
<comment type="similarity">
    <text evidence="1">Belongs to the class-I aminoacyl-tRNA synthetase family.</text>
</comment>
<dbReference type="GO" id="GO:0004814">
    <property type="term" value="F:arginine-tRNA ligase activity"/>
    <property type="evidence" value="ECO:0007669"/>
    <property type="project" value="InterPro"/>
</dbReference>
<keyword evidence="1" id="KW-0067">ATP-binding</keyword>
<accession>A0A4S4E956</accession>
<dbReference type="AlphaFoldDB" id="A0A4S4E956"/>
<dbReference type="InterPro" id="IPR014729">
    <property type="entry name" value="Rossmann-like_a/b/a_fold"/>
</dbReference>
<proteinExistence type="inferred from homology"/>
<dbReference type="Gene3D" id="3.40.50.620">
    <property type="entry name" value="HUPs"/>
    <property type="match status" value="2"/>
</dbReference>
<dbReference type="GO" id="GO:0005737">
    <property type="term" value="C:cytoplasm"/>
    <property type="evidence" value="ECO:0007669"/>
    <property type="project" value="InterPro"/>
</dbReference>
<dbReference type="GO" id="GO:0006420">
    <property type="term" value="P:arginyl-tRNA aminoacylation"/>
    <property type="evidence" value="ECO:0007669"/>
    <property type="project" value="InterPro"/>
</dbReference>
<dbReference type="InterPro" id="IPR035684">
    <property type="entry name" value="ArgRS_core"/>
</dbReference>
<keyword evidence="1" id="KW-0547">Nucleotide-binding</keyword>
<comment type="caution">
    <text evidence="3">The sequence shown here is derived from an EMBL/GenBank/DDBJ whole genome shotgun (WGS) entry which is preliminary data.</text>
</comment>
<sequence>MSLWTKIKGKGSELTGPQPIGKAIMNNLPKSEMVDKCSIAGPRFVNVVLSKDWIAKSIQKMLINGVETWSPKLTVKRAVVDFSSPNIAKEMRVGHLRSTIIRDTLARMLEFSNVEVLWRNHVGDWGTQFGMLIEFLFEKFPNVEVVNDQAIGDLEAFYKASKQRLDGDPGFKERAQQAVASFQGGEEKYRKAWAQICEISRRGYPRVYQRLGIKIEEKAAKRVGWLPASENMYPKTNHVGFGLVLGEDGKRFQTCSTEVVRLIDLLDEAKSRCKAALVERGKADKWTEEELDQTAEAVGYGAVK</sequence>
<keyword evidence="1" id="KW-0030">Aminoacyl-tRNA synthetase</keyword>
<dbReference type="InterPro" id="IPR001278">
    <property type="entry name" value="Arg-tRNA-ligase"/>
</dbReference>
<feature type="domain" description="Arginyl-tRNA synthetase catalytic core" evidence="2">
    <location>
        <begin position="58"/>
        <end position="216"/>
    </location>
</feature>
<dbReference type="EMBL" id="SDRB02006394">
    <property type="protein sequence ID" value="THG12659.1"/>
    <property type="molecule type" value="Genomic_DNA"/>
</dbReference>
<protein>
    <recommendedName>
        <fullName evidence="2">Arginyl-tRNA synthetase catalytic core domain-containing protein</fullName>
    </recommendedName>
</protein>